<name>A0A538S9Y9_UNCEI</name>
<dbReference type="InterPro" id="IPR039426">
    <property type="entry name" value="TonB-dep_rcpt-like"/>
</dbReference>
<dbReference type="PROSITE" id="PS51257">
    <property type="entry name" value="PROKAR_LIPOPROTEIN"/>
    <property type="match status" value="1"/>
</dbReference>
<feature type="chain" id="PRO_5021805073" evidence="10">
    <location>
        <begin position="33"/>
        <end position="709"/>
    </location>
</feature>
<dbReference type="Gene3D" id="2.170.130.10">
    <property type="entry name" value="TonB-dependent receptor, plug domain"/>
    <property type="match status" value="1"/>
</dbReference>
<evidence type="ECO:0000256" key="6">
    <source>
        <dbReference type="ARBA" id="ARBA00023136"/>
    </source>
</evidence>
<comment type="subcellular location">
    <subcellularLocation>
        <location evidence="1 8">Cell outer membrane</location>
        <topology evidence="1 8">Multi-pass membrane protein</topology>
    </subcellularLocation>
</comment>
<feature type="signal peptide" evidence="10">
    <location>
        <begin position="1"/>
        <end position="32"/>
    </location>
</feature>
<evidence type="ECO:0000313" key="13">
    <source>
        <dbReference type="EMBL" id="TMQ48179.1"/>
    </source>
</evidence>
<feature type="domain" description="TonB-dependent receptor-like beta-barrel" evidence="11">
    <location>
        <begin position="424"/>
        <end position="703"/>
    </location>
</feature>
<keyword evidence="6 8" id="KW-0472">Membrane</keyword>
<keyword evidence="4 8" id="KW-0812">Transmembrane</keyword>
<proteinExistence type="inferred from homology"/>
<keyword evidence="5 9" id="KW-0798">TonB box</keyword>
<dbReference type="Gene3D" id="2.40.170.20">
    <property type="entry name" value="TonB-dependent receptor, beta-barrel domain"/>
    <property type="match status" value="1"/>
</dbReference>
<evidence type="ECO:0000259" key="11">
    <source>
        <dbReference type="Pfam" id="PF00593"/>
    </source>
</evidence>
<keyword evidence="10" id="KW-0732">Signal</keyword>
<dbReference type="PANTHER" id="PTHR30069:SF39">
    <property type="entry name" value="BLL6183 PROTEIN"/>
    <property type="match status" value="1"/>
</dbReference>
<keyword evidence="3 8" id="KW-1134">Transmembrane beta strand</keyword>
<evidence type="ECO:0000256" key="2">
    <source>
        <dbReference type="ARBA" id="ARBA00022448"/>
    </source>
</evidence>
<evidence type="ECO:0000256" key="3">
    <source>
        <dbReference type="ARBA" id="ARBA00022452"/>
    </source>
</evidence>
<dbReference type="Pfam" id="PF00593">
    <property type="entry name" value="TonB_dep_Rec_b-barrel"/>
    <property type="match status" value="1"/>
</dbReference>
<evidence type="ECO:0000259" key="12">
    <source>
        <dbReference type="Pfam" id="PF07715"/>
    </source>
</evidence>
<dbReference type="InterPro" id="IPR012910">
    <property type="entry name" value="Plug_dom"/>
</dbReference>
<keyword evidence="7 8" id="KW-0998">Cell outer membrane</keyword>
<comment type="caution">
    <text evidence="13">The sequence shown here is derived from an EMBL/GenBank/DDBJ whole genome shotgun (WGS) entry which is preliminary data.</text>
</comment>
<protein>
    <submittedName>
        <fullName evidence="13">TonB-dependent receptor</fullName>
    </submittedName>
</protein>
<dbReference type="Gene3D" id="2.60.40.1120">
    <property type="entry name" value="Carboxypeptidase-like, regulatory domain"/>
    <property type="match status" value="1"/>
</dbReference>
<evidence type="ECO:0000256" key="4">
    <source>
        <dbReference type="ARBA" id="ARBA00022692"/>
    </source>
</evidence>
<evidence type="ECO:0000313" key="14">
    <source>
        <dbReference type="Proteomes" id="UP000316292"/>
    </source>
</evidence>
<evidence type="ECO:0000256" key="5">
    <source>
        <dbReference type="ARBA" id="ARBA00023077"/>
    </source>
</evidence>
<dbReference type="Proteomes" id="UP000316292">
    <property type="component" value="Unassembled WGS sequence"/>
</dbReference>
<feature type="non-terminal residue" evidence="13">
    <location>
        <position position="709"/>
    </location>
</feature>
<accession>A0A538S9Y9</accession>
<dbReference type="SUPFAM" id="SSF49452">
    <property type="entry name" value="Starch-binding domain-like"/>
    <property type="match status" value="1"/>
</dbReference>
<dbReference type="PANTHER" id="PTHR30069">
    <property type="entry name" value="TONB-DEPENDENT OUTER MEMBRANE RECEPTOR"/>
    <property type="match status" value="1"/>
</dbReference>
<reference evidence="13 14" key="1">
    <citation type="journal article" date="2019" name="Nat. Microbiol.">
        <title>Mediterranean grassland soil C-N compound turnover is dependent on rainfall and depth, and is mediated by genomically divergent microorganisms.</title>
        <authorList>
            <person name="Diamond S."/>
            <person name="Andeer P.F."/>
            <person name="Li Z."/>
            <person name="Crits-Christoph A."/>
            <person name="Burstein D."/>
            <person name="Anantharaman K."/>
            <person name="Lane K.R."/>
            <person name="Thomas B.C."/>
            <person name="Pan C."/>
            <person name="Northen T.R."/>
            <person name="Banfield J.F."/>
        </authorList>
    </citation>
    <scope>NUCLEOTIDE SEQUENCE [LARGE SCALE GENOMIC DNA]</scope>
    <source>
        <strain evidence="13">WS_1</strain>
    </source>
</reference>
<dbReference type="InterPro" id="IPR036942">
    <property type="entry name" value="Beta-barrel_TonB_sf"/>
</dbReference>
<keyword evidence="2 8" id="KW-0813">Transport</keyword>
<dbReference type="Pfam" id="PF13620">
    <property type="entry name" value="CarboxypepD_reg"/>
    <property type="match status" value="1"/>
</dbReference>
<evidence type="ECO:0000256" key="10">
    <source>
        <dbReference type="SAM" id="SignalP"/>
    </source>
</evidence>
<dbReference type="InterPro" id="IPR000531">
    <property type="entry name" value="Beta-barrel_TonB"/>
</dbReference>
<evidence type="ECO:0000256" key="9">
    <source>
        <dbReference type="RuleBase" id="RU003357"/>
    </source>
</evidence>
<dbReference type="GO" id="GO:0044718">
    <property type="term" value="P:siderophore transmembrane transport"/>
    <property type="evidence" value="ECO:0007669"/>
    <property type="project" value="TreeGrafter"/>
</dbReference>
<sequence>MVLSMRARAVSPLLAIACFLVASLTACGFAAAALLTGRVLDARTGEPITDARVRIFAPAKETVTDRAGEFRFGDLAPGAYEVEASRVGYQPERRAATVDSAAAAVEFRLEARPIPVAPVEVTTTRASERGSAVAFTDLDRKEVEKRYWAQDVPMLLAETPGVYAYSDAGNGIGYSYVKIRGFPQRRVAVTINGIPLNDPESHEVYWVDHPDLVSSAQSLQIQRGVGSALYGASAVGGSVNLETVAIPLERRISVQTGAGSYDTKRFSLQYESGLLDDKYALAGRYSSIESQGYRELSWSRLWSYFFTAARIDPSITTRLNLYGGPENLHLAYYGVDRSYLDGRITGDAEKDRRLNPLNWKNETDNFFEPHYELIQDVKLSERAALTSSAFYFPGKGYYDDFPYGPQTFASRQLPDFYVDSDSLYPAAYYATDSTGAPALQPNGRFLVTGSDMTQRLWVRNRHYGWIPRARYTHGPGELTLGGEWREHTGRHWGELTWAQALPPGTQPNQVFYDYTGRVRALSGFAQESYAVRPDLKLTGSLQWRETRYAIGADRYNGYDFHLLYSFLNPRAGANWNVTDRWNVFGSYAHTKTEPVLSEIYRADDPTAVPLFRVVDVANHVYEDPLVDPERLDDYETGLGYRYGNASLKVTGFWLDFRDEIVPNGKISPLGVPITGNAARSRHRGVELEGSWVHRSGLELSGNVSLSRNR</sequence>
<dbReference type="PROSITE" id="PS52016">
    <property type="entry name" value="TONB_DEPENDENT_REC_3"/>
    <property type="match status" value="1"/>
</dbReference>
<dbReference type="SUPFAM" id="SSF56935">
    <property type="entry name" value="Porins"/>
    <property type="match status" value="1"/>
</dbReference>
<gene>
    <name evidence="13" type="ORF">E6K71_07925</name>
</gene>
<dbReference type="InterPro" id="IPR037066">
    <property type="entry name" value="Plug_dom_sf"/>
</dbReference>
<dbReference type="Pfam" id="PF07715">
    <property type="entry name" value="Plug"/>
    <property type="match status" value="1"/>
</dbReference>
<dbReference type="EMBL" id="VBOR01000086">
    <property type="protein sequence ID" value="TMQ48179.1"/>
    <property type="molecule type" value="Genomic_DNA"/>
</dbReference>
<keyword evidence="13" id="KW-0675">Receptor</keyword>
<evidence type="ECO:0000256" key="8">
    <source>
        <dbReference type="PROSITE-ProRule" id="PRU01360"/>
    </source>
</evidence>
<organism evidence="13 14">
    <name type="scientific">Eiseniibacteriota bacterium</name>
    <dbReference type="NCBI Taxonomy" id="2212470"/>
    <lineage>
        <taxon>Bacteria</taxon>
        <taxon>Candidatus Eiseniibacteriota</taxon>
    </lineage>
</organism>
<feature type="domain" description="TonB-dependent receptor plug" evidence="12">
    <location>
        <begin position="131"/>
        <end position="237"/>
    </location>
</feature>
<evidence type="ECO:0000256" key="7">
    <source>
        <dbReference type="ARBA" id="ARBA00023237"/>
    </source>
</evidence>
<dbReference type="GO" id="GO:0009279">
    <property type="term" value="C:cell outer membrane"/>
    <property type="evidence" value="ECO:0007669"/>
    <property type="project" value="UniProtKB-SubCell"/>
</dbReference>
<evidence type="ECO:0000256" key="1">
    <source>
        <dbReference type="ARBA" id="ARBA00004571"/>
    </source>
</evidence>
<dbReference type="GO" id="GO:0030246">
    <property type="term" value="F:carbohydrate binding"/>
    <property type="evidence" value="ECO:0007669"/>
    <property type="project" value="InterPro"/>
</dbReference>
<dbReference type="GO" id="GO:0015344">
    <property type="term" value="F:siderophore uptake transmembrane transporter activity"/>
    <property type="evidence" value="ECO:0007669"/>
    <property type="project" value="TreeGrafter"/>
</dbReference>
<dbReference type="InterPro" id="IPR013784">
    <property type="entry name" value="Carb-bd-like_fold"/>
</dbReference>
<comment type="similarity">
    <text evidence="8 9">Belongs to the TonB-dependent receptor family.</text>
</comment>
<dbReference type="AlphaFoldDB" id="A0A538S9Y9"/>